<accession>A0A098LK06</accession>
<dbReference type="eggNOG" id="ENOG5033FS6">
    <property type="taxonomic scope" value="Bacteria"/>
</dbReference>
<gene>
    <name evidence="1" type="ORF">MYP_4495</name>
</gene>
<dbReference type="OrthoDB" id="1121532at2"/>
<name>A0A098LK06_9BACT</name>
<keyword evidence="2" id="KW-1185">Reference proteome</keyword>
<reference evidence="1 2" key="1">
    <citation type="submission" date="2014-09" db="EMBL/GenBank/DDBJ databases">
        <title>Sporocytophaga myxococcoides PG-01 genome sequencing.</title>
        <authorList>
            <person name="Liu L."/>
            <person name="Gao P.J."/>
            <person name="Chen G.J."/>
            <person name="Wang L.S."/>
        </authorList>
    </citation>
    <scope>NUCLEOTIDE SEQUENCE [LARGE SCALE GENOMIC DNA]</scope>
    <source>
        <strain evidence="1 2">PG-01</strain>
    </source>
</reference>
<dbReference type="AlphaFoldDB" id="A0A098LK06"/>
<proteinExistence type="predicted"/>
<sequence>MKNLFYTLTLLIGLVTLFSSCKKDSDNPNPESPLPKSQEFNVKITANETYMFDLGIFGDEEGASISRQATHFSISTVERDNNSGKIIYKYTPATNFVGTDEVQIKSERGSDGASPNTNITYTTIKFTIIN</sequence>
<comment type="caution">
    <text evidence="1">The sequence shown here is derived from an EMBL/GenBank/DDBJ whole genome shotgun (WGS) entry which is preliminary data.</text>
</comment>
<organism evidence="1 2">
    <name type="scientific">Sporocytophaga myxococcoides</name>
    <dbReference type="NCBI Taxonomy" id="153721"/>
    <lineage>
        <taxon>Bacteria</taxon>
        <taxon>Pseudomonadati</taxon>
        <taxon>Bacteroidota</taxon>
        <taxon>Cytophagia</taxon>
        <taxon>Cytophagales</taxon>
        <taxon>Cytophagaceae</taxon>
        <taxon>Sporocytophaga</taxon>
    </lineage>
</organism>
<dbReference type="PROSITE" id="PS51257">
    <property type="entry name" value="PROKAR_LIPOPROTEIN"/>
    <property type="match status" value="1"/>
</dbReference>
<protein>
    <recommendedName>
        <fullName evidence="3">Lipoprotein</fullName>
    </recommendedName>
</protein>
<evidence type="ECO:0000313" key="1">
    <source>
        <dbReference type="EMBL" id="GAL87265.1"/>
    </source>
</evidence>
<evidence type="ECO:0008006" key="3">
    <source>
        <dbReference type="Google" id="ProtNLM"/>
    </source>
</evidence>
<evidence type="ECO:0000313" key="2">
    <source>
        <dbReference type="Proteomes" id="UP000030185"/>
    </source>
</evidence>
<dbReference type="EMBL" id="BBLT01000012">
    <property type="protein sequence ID" value="GAL87265.1"/>
    <property type="molecule type" value="Genomic_DNA"/>
</dbReference>
<dbReference type="RefSeq" id="WP_045468402.1">
    <property type="nucleotide sequence ID" value="NZ_BBLT01000012.1"/>
</dbReference>
<dbReference type="Proteomes" id="UP000030185">
    <property type="component" value="Unassembled WGS sequence"/>
</dbReference>